<organism evidence="1 2">
    <name type="scientific">Cercopithifilaria johnstoni</name>
    <dbReference type="NCBI Taxonomy" id="2874296"/>
    <lineage>
        <taxon>Eukaryota</taxon>
        <taxon>Metazoa</taxon>
        <taxon>Ecdysozoa</taxon>
        <taxon>Nematoda</taxon>
        <taxon>Chromadorea</taxon>
        <taxon>Rhabditida</taxon>
        <taxon>Spirurina</taxon>
        <taxon>Spiruromorpha</taxon>
        <taxon>Filarioidea</taxon>
        <taxon>Onchocercidae</taxon>
        <taxon>Cercopithifilaria</taxon>
    </lineage>
</organism>
<dbReference type="AlphaFoldDB" id="A0A8J2Q8J4"/>
<protein>
    <submittedName>
        <fullName evidence="1">Uncharacterized protein</fullName>
    </submittedName>
</protein>
<evidence type="ECO:0000313" key="1">
    <source>
        <dbReference type="EMBL" id="CAG9530888.1"/>
    </source>
</evidence>
<dbReference type="SUPFAM" id="SSF56436">
    <property type="entry name" value="C-type lectin-like"/>
    <property type="match status" value="1"/>
</dbReference>
<evidence type="ECO:0000313" key="2">
    <source>
        <dbReference type="Proteomes" id="UP000746747"/>
    </source>
</evidence>
<dbReference type="InterPro" id="IPR016187">
    <property type="entry name" value="CTDL_fold"/>
</dbReference>
<dbReference type="EMBL" id="CAKAEH010000411">
    <property type="protein sequence ID" value="CAG9530888.1"/>
    <property type="molecule type" value="Genomic_DNA"/>
</dbReference>
<dbReference type="Proteomes" id="UP000746747">
    <property type="component" value="Unassembled WGS sequence"/>
</dbReference>
<dbReference type="InterPro" id="IPR016186">
    <property type="entry name" value="C-type_lectin-like/link_sf"/>
</dbReference>
<dbReference type="Gene3D" id="3.10.100.10">
    <property type="entry name" value="Mannose-Binding Protein A, subunit A"/>
    <property type="match status" value="1"/>
</dbReference>
<name>A0A8J2Q8J4_9BILA</name>
<reference evidence="1" key="1">
    <citation type="submission" date="2021-09" db="EMBL/GenBank/DDBJ databases">
        <authorList>
            <consortium name="Pathogen Informatics"/>
        </authorList>
    </citation>
    <scope>NUCLEOTIDE SEQUENCE</scope>
</reference>
<gene>
    <name evidence="1" type="ORF">CJOHNSTONI_LOCUS1330</name>
</gene>
<dbReference type="OrthoDB" id="5824021at2759"/>
<sequence>MKEYSIYWNKGDGDQRCCEMFTRPTGQKGYSVSIRNRKEYEFIKVQYRTADFNLISMPLLIGLKYQNDRFHWFDNSTFNYTGFFEPNYKSRFYLLKKGQCRRFFMYSPPTYTKRKYYIFDIDCKVRFYEYRLLCRYKVPRSNVPIDHIKPDYSMENHTTQDLDYHDYWDNGKVFFYQN</sequence>
<proteinExistence type="predicted"/>
<accession>A0A8J2Q8J4</accession>
<comment type="caution">
    <text evidence="1">The sequence shown here is derived from an EMBL/GenBank/DDBJ whole genome shotgun (WGS) entry which is preliminary data.</text>
</comment>
<keyword evidence="2" id="KW-1185">Reference proteome</keyword>